<proteinExistence type="predicted"/>
<evidence type="ECO:0008006" key="4">
    <source>
        <dbReference type="Google" id="ProtNLM"/>
    </source>
</evidence>
<dbReference type="InterPro" id="IPR015001">
    <property type="entry name" value="DUF1850"/>
</dbReference>
<feature type="signal peptide" evidence="1">
    <location>
        <begin position="1"/>
        <end position="29"/>
    </location>
</feature>
<keyword evidence="1" id="KW-0732">Signal</keyword>
<keyword evidence="3" id="KW-1185">Reference proteome</keyword>
<dbReference type="Pfam" id="PF08905">
    <property type="entry name" value="DUF1850"/>
    <property type="match status" value="1"/>
</dbReference>
<dbReference type="AlphaFoldDB" id="A0A1H9W9G6"/>
<dbReference type="RefSeq" id="WP_092829642.1">
    <property type="nucleotide sequence ID" value="NZ_FOGS01000013.1"/>
</dbReference>
<dbReference type="EMBL" id="FOGS01000013">
    <property type="protein sequence ID" value="SES30419.1"/>
    <property type="molecule type" value="Genomic_DNA"/>
</dbReference>
<protein>
    <recommendedName>
        <fullName evidence="4">DUF1850 domain-containing protein</fullName>
    </recommendedName>
</protein>
<sequence length="183" mass="20116">MQQPRRLPWTLTVRLVPVFALGLAGSPLAGAESTSAPANASELLVVTSEQGEQLFHTPMPEGARWCLKWQHSVETFTVLDCYRNHAGVMELERSHQPDFAAGLGHINGRGEQVSDGQGGYWIEHIDEPVPGNQYVLRVGAPAVNHRLVWQRNGQAHSYSLSQRAAGERVTLRLTESADANTKN</sequence>
<evidence type="ECO:0000313" key="3">
    <source>
        <dbReference type="Proteomes" id="UP000198505"/>
    </source>
</evidence>
<reference evidence="3" key="1">
    <citation type="submission" date="2016-10" db="EMBL/GenBank/DDBJ databases">
        <authorList>
            <person name="Varghese N."/>
            <person name="Submissions S."/>
        </authorList>
    </citation>
    <scope>NUCLEOTIDE SEQUENCE [LARGE SCALE GENOMIC DNA]</scope>
    <source>
        <strain evidence="3">CGMCC 1.6495</strain>
    </source>
</reference>
<feature type="chain" id="PRO_5011531672" description="DUF1850 domain-containing protein" evidence="1">
    <location>
        <begin position="30"/>
        <end position="183"/>
    </location>
</feature>
<accession>A0A1H9W9G6</accession>
<dbReference type="STRING" id="416874.SAMN04487958_11337"/>
<gene>
    <name evidence="2" type="ORF">SAMN04487958_11337</name>
</gene>
<organism evidence="2 3">
    <name type="scientific">Vreelandella subterranea</name>
    <dbReference type="NCBI Taxonomy" id="416874"/>
    <lineage>
        <taxon>Bacteria</taxon>
        <taxon>Pseudomonadati</taxon>
        <taxon>Pseudomonadota</taxon>
        <taxon>Gammaproteobacteria</taxon>
        <taxon>Oceanospirillales</taxon>
        <taxon>Halomonadaceae</taxon>
        <taxon>Vreelandella</taxon>
    </lineage>
</organism>
<dbReference type="Proteomes" id="UP000198505">
    <property type="component" value="Unassembled WGS sequence"/>
</dbReference>
<evidence type="ECO:0000256" key="1">
    <source>
        <dbReference type="SAM" id="SignalP"/>
    </source>
</evidence>
<evidence type="ECO:0000313" key="2">
    <source>
        <dbReference type="EMBL" id="SES30419.1"/>
    </source>
</evidence>
<name>A0A1H9W9G6_9GAMM</name>